<keyword evidence="5" id="KW-0571">Peptide transport</keyword>
<dbReference type="InterPro" id="IPR020846">
    <property type="entry name" value="MFS_dom"/>
</dbReference>
<dbReference type="GO" id="GO:0005886">
    <property type="term" value="C:plasma membrane"/>
    <property type="evidence" value="ECO:0007669"/>
    <property type="project" value="UniProtKB-SubCell"/>
</dbReference>
<dbReference type="PANTHER" id="PTHR23517">
    <property type="entry name" value="RESISTANCE PROTEIN MDTM, PUTATIVE-RELATED-RELATED"/>
    <property type="match status" value="1"/>
</dbReference>
<dbReference type="AlphaFoldDB" id="A0A3A6VG76"/>
<protein>
    <submittedName>
        <fullName evidence="8">MFS transporter</fullName>
    </submittedName>
</protein>
<proteinExistence type="predicted"/>
<dbReference type="InterPro" id="IPR000109">
    <property type="entry name" value="POT_fam"/>
</dbReference>
<keyword evidence="7" id="KW-0472">Membrane</keyword>
<evidence type="ECO:0000256" key="6">
    <source>
        <dbReference type="ARBA" id="ARBA00022989"/>
    </source>
</evidence>
<comment type="subcellular location">
    <subcellularLocation>
        <location evidence="1">Cell membrane</location>
        <topology evidence="1">Multi-pass membrane protein</topology>
    </subcellularLocation>
</comment>
<dbReference type="Proteomes" id="UP000277145">
    <property type="component" value="Unassembled WGS sequence"/>
</dbReference>
<evidence type="ECO:0000256" key="5">
    <source>
        <dbReference type="ARBA" id="ARBA00022856"/>
    </source>
</evidence>
<dbReference type="GO" id="GO:0015833">
    <property type="term" value="P:peptide transport"/>
    <property type="evidence" value="ECO:0007669"/>
    <property type="project" value="UniProtKB-KW"/>
</dbReference>
<reference evidence="8 9" key="1">
    <citation type="submission" date="2018-08" db="EMBL/GenBank/DDBJ databases">
        <title>Genome Sequences of Legionella pneumophila subsp. pneumophila Isolates, Recovered from a Drinking Water System in a Large Builging.</title>
        <authorList>
            <person name="Gomez-Alvarez V."/>
            <person name="Boczek L."/>
            <person name="King D."/>
            <person name="Pemberton A."/>
            <person name="Pfaller S."/>
            <person name="Rodgers M."/>
            <person name="Santodomingo J."/>
            <person name="Revetta R."/>
        </authorList>
    </citation>
    <scope>NUCLEOTIDE SEQUENCE [LARGE SCALE GENOMIC DNA]</scope>
    <source>
        <strain evidence="8 9">L01C.1</strain>
    </source>
</reference>
<dbReference type="PANTHER" id="PTHR23517:SF15">
    <property type="entry name" value="PROTON-DEPENDENT OLIGOPEPTIDE FAMILY TRANSPORT PROTEIN"/>
    <property type="match status" value="1"/>
</dbReference>
<sequence length="538" mass="59446">MLTKGGFSLICPQGLVLIFKKSSTSKGKHIMLILSKRRGLWSSMPQGTFALFFIQVVSTLSFSVLYSTLVLYMKGKLGLPIATANSIMGVFIAYNFALHLLGGFWGGRLLSNRSLFCVGMIAQIVGCVLLSIGNTTFLYYGLAAFLTGSGLNVTCVNCMLTQQFAPEDSRRETAFLWNYAGMNIGFFIGFSLSGAFQISQNYQRLFLLSSLGNLVALLICLYFWQQLHDKNTTYSRKDKPAQRKATALGIGLIFVLPFILRQLLQYADWANKLVIVTGIIMLILILILAQQQSTKEARDKIYGFAVLMLVGTVFWMLYQIGPMGLTVFIDHNVQRQYGNWIIPPQWFQNINTVVIVFGGPLLGFILNRMRQNGSQINIPTQFAFALFFIGVAFAILPIGINYANQHGMVNPGWVVISFILQSIGELLISPIGYAMIGALAPTSLQGVMMGMWMLNTGVGATLSSYSSNLMIIGQESTSPLLTNEGYSHVFLMLGLFAIGSSVILFILVPKLRKLIKEKNLNGFKQSGLEVTERVALCE</sequence>
<dbReference type="InterPro" id="IPR036259">
    <property type="entry name" value="MFS_trans_sf"/>
</dbReference>
<dbReference type="InterPro" id="IPR005279">
    <property type="entry name" value="Dipep/tripep_permease"/>
</dbReference>
<evidence type="ECO:0000313" key="9">
    <source>
        <dbReference type="Proteomes" id="UP000277145"/>
    </source>
</evidence>
<dbReference type="EMBL" id="QWDR01000002">
    <property type="protein sequence ID" value="RJY29418.1"/>
    <property type="molecule type" value="Genomic_DNA"/>
</dbReference>
<comment type="caution">
    <text evidence="8">The sequence shown here is derived from an EMBL/GenBank/DDBJ whole genome shotgun (WGS) entry which is preliminary data.</text>
</comment>
<dbReference type="Pfam" id="PF00854">
    <property type="entry name" value="PTR2"/>
    <property type="match status" value="1"/>
</dbReference>
<organism evidence="8 9">
    <name type="scientific">Legionella pneumophila subsp. pneumophila</name>
    <dbReference type="NCBI Taxonomy" id="91891"/>
    <lineage>
        <taxon>Bacteria</taxon>
        <taxon>Pseudomonadati</taxon>
        <taxon>Pseudomonadota</taxon>
        <taxon>Gammaproteobacteria</taxon>
        <taxon>Legionellales</taxon>
        <taxon>Legionellaceae</taxon>
        <taxon>Legionella</taxon>
    </lineage>
</organism>
<dbReference type="Gene3D" id="1.20.1250.20">
    <property type="entry name" value="MFS general substrate transporter like domains"/>
    <property type="match status" value="1"/>
</dbReference>
<evidence type="ECO:0000256" key="3">
    <source>
        <dbReference type="ARBA" id="ARBA00022475"/>
    </source>
</evidence>
<gene>
    <name evidence="8" type="ORF">D1H98_10300</name>
</gene>
<keyword evidence="6" id="KW-1133">Transmembrane helix</keyword>
<dbReference type="GO" id="GO:1904680">
    <property type="term" value="F:peptide transmembrane transporter activity"/>
    <property type="evidence" value="ECO:0007669"/>
    <property type="project" value="InterPro"/>
</dbReference>
<keyword evidence="4" id="KW-0812">Transmembrane</keyword>
<dbReference type="InterPro" id="IPR050171">
    <property type="entry name" value="MFS_Transporters"/>
</dbReference>
<keyword evidence="2" id="KW-0813">Transport</keyword>
<keyword evidence="5" id="KW-0653">Protein transport</keyword>
<evidence type="ECO:0000256" key="1">
    <source>
        <dbReference type="ARBA" id="ARBA00004651"/>
    </source>
</evidence>
<keyword evidence="3" id="KW-1003">Cell membrane</keyword>
<evidence type="ECO:0000256" key="2">
    <source>
        <dbReference type="ARBA" id="ARBA00022448"/>
    </source>
</evidence>
<dbReference type="SUPFAM" id="SSF103473">
    <property type="entry name" value="MFS general substrate transporter"/>
    <property type="match status" value="1"/>
</dbReference>
<evidence type="ECO:0000256" key="4">
    <source>
        <dbReference type="ARBA" id="ARBA00022692"/>
    </source>
</evidence>
<dbReference type="NCBIfam" id="TIGR00924">
    <property type="entry name" value="yjdL_sub1_fam"/>
    <property type="match status" value="1"/>
</dbReference>
<dbReference type="PROSITE" id="PS50850">
    <property type="entry name" value="MFS"/>
    <property type="match status" value="1"/>
</dbReference>
<accession>A0A3A6VG76</accession>
<name>A0A3A6VG76_LEGPN</name>
<evidence type="ECO:0000313" key="8">
    <source>
        <dbReference type="EMBL" id="RJY29418.1"/>
    </source>
</evidence>
<evidence type="ECO:0000256" key="7">
    <source>
        <dbReference type="ARBA" id="ARBA00023136"/>
    </source>
</evidence>